<evidence type="ECO:0000313" key="3">
    <source>
        <dbReference type="Proteomes" id="UP000030671"/>
    </source>
</evidence>
<reference evidence="2 3" key="1">
    <citation type="journal article" date="2012" name="New Phytol.">
        <title>Insight into trade-off between wood decay and parasitism from the genome of a fungal forest pathogen.</title>
        <authorList>
            <person name="Olson A."/>
            <person name="Aerts A."/>
            <person name="Asiegbu F."/>
            <person name="Belbahri L."/>
            <person name="Bouzid O."/>
            <person name="Broberg A."/>
            <person name="Canback B."/>
            <person name="Coutinho P.M."/>
            <person name="Cullen D."/>
            <person name="Dalman K."/>
            <person name="Deflorio G."/>
            <person name="van Diepen L.T."/>
            <person name="Dunand C."/>
            <person name="Duplessis S."/>
            <person name="Durling M."/>
            <person name="Gonthier P."/>
            <person name="Grimwood J."/>
            <person name="Fossdal C.G."/>
            <person name="Hansson D."/>
            <person name="Henrissat B."/>
            <person name="Hietala A."/>
            <person name="Himmelstrand K."/>
            <person name="Hoffmeister D."/>
            <person name="Hogberg N."/>
            <person name="James T.Y."/>
            <person name="Karlsson M."/>
            <person name="Kohler A."/>
            <person name="Kues U."/>
            <person name="Lee Y.H."/>
            <person name="Lin Y.C."/>
            <person name="Lind M."/>
            <person name="Lindquist E."/>
            <person name="Lombard V."/>
            <person name="Lucas S."/>
            <person name="Lunden K."/>
            <person name="Morin E."/>
            <person name="Murat C."/>
            <person name="Park J."/>
            <person name="Raffaello T."/>
            <person name="Rouze P."/>
            <person name="Salamov A."/>
            <person name="Schmutz J."/>
            <person name="Solheim H."/>
            <person name="Stahlberg J."/>
            <person name="Velez H."/>
            <person name="de Vries R.P."/>
            <person name="Wiebenga A."/>
            <person name="Woodward S."/>
            <person name="Yakovlev I."/>
            <person name="Garbelotto M."/>
            <person name="Martin F."/>
            <person name="Grigoriev I.V."/>
            <person name="Stenlid J."/>
        </authorList>
    </citation>
    <scope>NUCLEOTIDE SEQUENCE [LARGE SCALE GENOMIC DNA]</scope>
    <source>
        <strain evidence="2 3">TC 32-1</strain>
    </source>
</reference>
<dbReference type="HOGENOM" id="CLU_208061_0_0_1"/>
<dbReference type="GeneID" id="20673188"/>
<dbReference type="eggNOG" id="ENOG502RD68">
    <property type="taxonomic scope" value="Eukaryota"/>
</dbReference>
<name>W4KJS7_HETIT</name>
<dbReference type="AlphaFoldDB" id="W4KJS7"/>
<sequence length="63" mass="6771">MVVKGPNPALFAGVALLSFGAFYFLVNHRAVTAPASARPRPNDHPLVPPIHSEEADKPNPRTI</sequence>
<keyword evidence="3" id="KW-1185">Reference proteome</keyword>
<protein>
    <submittedName>
        <fullName evidence="2">Uncharacterized protein</fullName>
    </submittedName>
</protein>
<feature type="region of interest" description="Disordered" evidence="1">
    <location>
        <begin position="34"/>
        <end position="63"/>
    </location>
</feature>
<dbReference type="Proteomes" id="UP000030671">
    <property type="component" value="Unassembled WGS sequence"/>
</dbReference>
<dbReference type="OrthoDB" id="442176at2759"/>
<evidence type="ECO:0000313" key="2">
    <source>
        <dbReference type="EMBL" id="ETW85580.1"/>
    </source>
</evidence>
<dbReference type="EMBL" id="KI925455">
    <property type="protein sequence ID" value="ETW85580.1"/>
    <property type="molecule type" value="Genomic_DNA"/>
</dbReference>
<accession>W4KJS7</accession>
<dbReference type="KEGG" id="hir:HETIRDRAFT_414588"/>
<organism evidence="2 3">
    <name type="scientific">Heterobasidion irregulare (strain TC 32-1)</name>
    <dbReference type="NCBI Taxonomy" id="747525"/>
    <lineage>
        <taxon>Eukaryota</taxon>
        <taxon>Fungi</taxon>
        <taxon>Dikarya</taxon>
        <taxon>Basidiomycota</taxon>
        <taxon>Agaricomycotina</taxon>
        <taxon>Agaricomycetes</taxon>
        <taxon>Russulales</taxon>
        <taxon>Bondarzewiaceae</taxon>
        <taxon>Heterobasidion</taxon>
        <taxon>Heterobasidion annosum species complex</taxon>
    </lineage>
</organism>
<gene>
    <name evidence="2" type="ORF">HETIRDRAFT_414588</name>
</gene>
<proteinExistence type="predicted"/>
<evidence type="ECO:0000256" key="1">
    <source>
        <dbReference type="SAM" id="MobiDB-lite"/>
    </source>
</evidence>
<dbReference type="RefSeq" id="XP_009542427.1">
    <property type="nucleotide sequence ID" value="XM_009544132.1"/>
</dbReference>
<feature type="compositionally biased region" description="Basic and acidic residues" evidence="1">
    <location>
        <begin position="51"/>
        <end position="63"/>
    </location>
</feature>
<dbReference type="InParanoid" id="W4KJS7"/>